<gene>
    <name evidence="1" type="ORF">FA95DRAFT_1577475</name>
</gene>
<accession>A0ACB8R6D9</accession>
<sequence length="142" mass="14592">MNNTTNQWGLPGTGEASRHGTPANNESAGHKVGDTTSMLEGVALRLEMAQQHKSAPTALNASGGVPSTSTSSTSTPDTSFGSRLALNTPVGSSKAHQHYQHQGSMSTAWSTSSVPPEYRGQPLVSTMDGLGVASPAPSAFLQ</sequence>
<feature type="non-terminal residue" evidence="1">
    <location>
        <position position="142"/>
    </location>
</feature>
<keyword evidence="2" id="KW-1185">Reference proteome</keyword>
<protein>
    <submittedName>
        <fullName evidence="1">Uncharacterized protein</fullName>
    </submittedName>
</protein>
<comment type="caution">
    <text evidence="1">The sequence shown here is derived from an EMBL/GenBank/DDBJ whole genome shotgun (WGS) entry which is preliminary data.</text>
</comment>
<evidence type="ECO:0000313" key="2">
    <source>
        <dbReference type="Proteomes" id="UP000814033"/>
    </source>
</evidence>
<name>A0ACB8R6D9_9AGAM</name>
<dbReference type="Proteomes" id="UP000814033">
    <property type="component" value="Unassembled WGS sequence"/>
</dbReference>
<evidence type="ECO:0000313" key="1">
    <source>
        <dbReference type="EMBL" id="KAI0039629.1"/>
    </source>
</evidence>
<dbReference type="EMBL" id="MU276280">
    <property type="protein sequence ID" value="KAI0039629.1"/>
    <property type="molecule type" value="Genomic_DNA"/>
</dbReference>
<reference evidence="1" key="1">
    <citation type="submission" date="2021-02" db="EMBL/GenBank/DDBJ databases">
        <authorList>
            <consortium name="DOE Joint Genome Institute"/>
            <person name="Ahrendt S."/>
            <person name="Looney B.P."/>
            <person name="Miyauchi S."/>
            <person name="Morin E."/>
            <person name="Drula E."/>
            <person name="Courty P.E."/>
            <person name="Chicoki N."/>
            <person name="Fauchery L."/>
            <person name="Kohler A."/>
            <person name="Kuo A."/>
            <person name="Labutti K."/>
            <person name="Pangilinan J."/>
            <person name="Lipzen A."/>
            <person name="Riley R."/>
            <person name="Andreopoulos W."/>
            <person name="He G."/>
            <person name="Johnson J."/>
            <person name="Barry K.W."/>
            <person name="Grigoriev I.V."/>
            <person name="Nagy L."/>
            <person name="Hibbett D."/>
            <person name="Henrissat B."/>
            <person name="Matheny P.B."/>
            <person name="Labbe J."/>
            <person name="Martin F."/>
        </authorList>
    </citation>
    <scope>NUCLEOTIDE SEQUENCE</scope>
    <source>
        <strain evidence="1">FP105234-sp</strain>
    </source>
</reference>
<proteinExistence type="predicted"/>
<reference evidence="1" key="2">
    <citation type="journal article" date="2022" name="New Phytol.">
        <title>Evolutionary transition to the ectomycorrhizal habit in the genomes of a hyperdiverse lineage of mushroom-forming fungi.</title>
        <authorList>
            <person name="Looney B."/>
            <person name="Miyauchi S."/>
            <person name="Morin E."/>
            <person name="Drula E."/>
            <person name="Courty P.E."/>
            <person name="Kohler A."/>
            <person name="Kuo A."/>
            <person name="LaButti K."/>
            <person name="Pangilinan J."/>
            <person name="Lipzen A."/>
            <person name="Riley R."/>
            <person name="Andreopoulos W."/>
            <person name="He G."/>
            <person name="Johnson J."/>
            <person name="Nolan M."/>
            <person name="Tritt A."/>
            <person name="Barry K.W."/>
            <person name="Grigoriev I.V."/>
            <person name="Nagy L.G."/>
            <person name="Hibbett D."/>
            <person name="Henrissat B."/>
            <person name="Matheny P.B."/>
            <person name="Labbe J."/>
            <person name="Martin F.M."/>
        </authorList>
    </citation>
    <scope>NUCLEOTIDE SEQUENCE</scope>
    <source>
        <strain evidence="1">FP105234-sp</strain>
    </source>
</reference>
<organism evidence="1 2">
    <name type="scientific">Auriscalpium vulgare</name>
    <dbReference type="NCBI Taxonomy" id="40419"/>
    <lineage>
        <taxon>Eukaryota</taxon>
        <taxon>Fungi</taxon>
        <taxon>Dikarya</taxon>
        <taxon>Basidiomycota</taxon>
        <taxon>Agaricomycotina</taxon>
        <taxon>Agaricomycetes</taxon>
        <taxon>Russulales</taxon>
        <taxon>Auriscalpiaceae</taxon>
        <taxon>Auriscalpium</taxon>
    </lineage>
</organism>